<feature type="compositionally biased region" description="Polar residues" evidence="1">
    <location>
        <begin position="268"/>
        <end position="277"/>
    </location>
</feature>
<dbReference type="Proteomes" id="UP000013776">
    <property type="component" value="Unassembled WGS sequence"/>
</dbReference>
<feature type="compositionally biased region" description="Low complexity" evidence="1">
    <location>
        <begin position="286"/>
        <end position="297"/>
    </location>
</feature>
<reference evidence="2 3" key="1">
    <citation type="journal article" date="2013" name="MBio">
        <title>Genome sequencing of the plant pathogen Taphrina deformans, the causal agent of peach leaf curl.</title>
        <authorList>
            <person name="Cisse O.H."/>
            <person name="Almeida J.M.G.C.F."/>
            <person name="Fonseca A."/>
            <person name="Kumar A.A."/>
            <person name="Salojaervi J."/>
            <person name="Overmyer K."/>
            <person name="Hauser P.M."/>
            <person name="Pagni M."/>
        </authorList>
    </citation>
    <scope>NUCLEOTIDE SEQUENCE [LARGE SCALE GENOMIC DNA]</scope>
    <source>
        <strain evidence="3">PYCC 5710 / ATCC 11124 / CBS 356.35 / IMI 108563 / JCM 9778 / NBRC 8474</strain>
    </source>
</reference>
<gene>
    <name evidence="2" type="ORF">TAPDE_004266</name>
</gene>
<sequence length="522" mass="56936">MESSSKSLFDHPDIGFLADLDPICALDSLEFDSFYDELNASTRTGSDNNLSQPDMDNLLLWLDSDLAEDKFKQAAQSRDLAPQNAELKHLEADWSLRLFKDDPKTALIDFNGSSWSLPEYTENASTMPQVLTTEAPTASQDHCGTCVCGSMPRHQNESGVQHQSYDSSLGGGYLSFLGHGVYESSTILNTTDFPGLGHSQPRAYESQLPMSDSEMGLVMSYNLDELVRSHNSMSQFPDHEATSSNSSVTVSSELSAMAVCPSQVISPSVHNSVSGNELSDWRQDSDTGSYSSSSGSSPMMTGCANPRRGHRGATSANHLNPGFAVPFLPRDNVMSTSQSPSSIGHSSASVPAIRPAMFDMSGTATSSGSSSSGRLRGRAPASRKRTFDSMAVAEASTSAGASARSSEGPQRKRRRPANYDIRTANRDRLIKEVVEPIRNGGLYGLPSKLINGWAYATKQWMYGDLIELKVRGKKLFRPGFKQMHIADLRELVEHCRSGLPWQSKVISLGHLTVEQKVYFNLY</sequence>
<comment type="caution">
    <text evidence="2">The sequence shown here is derived from an EMBL/GenBank/DDBJ whole genome shotgun (WGS) entry which is preliminary data.</text>
</comment>
<organism evidence="2 3">
    <name type="scientific">Taphrina deformans (strain PYCC 5710 / ATCC 11124 / CBS 356.35 / IMI 108563 / JCM 9778 / NBRC 8474)</name>
    <name type="common">Peach leaf curl fungus</name>
    <name type="synonym">Lalaria deformans</name>
    <dbReference type="NCBI Taxonomy" id="1097556"/>
    <lineage>
        <taxon>Eukaryota</taxon>
        <taxon>Fungi</taxon>
        <taxon>Dikarya</taxon>
        <taxon>Ascomycota</taxon>
        <taxon>Taphrinomycotina</taxon>
        <taxon>Taphrinomycetes</taxon>
        <taxon>Taphrinales</taxon>
        <taxon>Taphrinaceae</taxon>
        <taxon>Taphrina</taxon>
    </lineage>
</organism>
<feature type="region of interest" description="Disordered" evidence="1">
    <location>
        <begin position="268"/>
        <end position="317"/>
    </location>
</feature>
<dbReference type="VEuPathDB" id="FungiDB:TAPDE_004266"/>
<dbReference type="AlphaFoldDB" id="R4XDH0"/>
<evidence type="ECO:0000313" key="2">
    <source>
        <dbReference type="EMBL" id="CCG83926.1"/>
    </source>
</evidence>
<feature type="region of interest" description="Disordered" evidence="1">
    <location>
        <begin position="359"/>
        <end position="419"/>
    </location>
</feature>
<protein>
    <submittedName>
        <fullName evidence="2">Uncharacterized protein</fullName>
    </submittedName>
</protein>
<name>R4XDH0_TAPDE</name>
<keyword evidence="3" id="KW-1185">Reference proteome</keyword>
<proteinExistence type="predicted"/>
<evidence type="ECO:0000313" key="3">
    <source>
        <dbReference type="Proteomes" id="UP000013776"/>
    </source>
</evidence>
<accession>R4XDH0</accession>
<dbReference type="EMBL" id="CAHR02000189">
    <property type="protein sequence ID" value="CCG83926.1"/>
    <property type="molecule type" value="Genomic_DNA"/>
</dbReference>
<feature type="compositionally biased region" description="Basic residues" evidence="1">
    <location>
        <begin position="375"/>
        <end position="384"/>
    </location>
</feature>
<evidence type="ECO:0000256" key="1">
    <source>
        <dbReference type="SAM" id="MobiDB-lite"/>
    </source>
</evidence>
<feature type="compositionally biased region" description="Low complexity" evidence="1">
    <location>
        <begin position="361"/>
        <end position="374"/>
    </location>
</feature>
<feature type="compositionally biased region" description="Low complexity" evidence="1">
    <location>
        <begin position="391"/>
        <end position="406"/>
    </location>
</feature>